<keyword evidence="3" id="KW-1185">Reference proteome</keyword>
<accession>A0ABP3V8S1</accession>
<keyword evidence="1" id="KW-1133">Transmembrane helix</keyword>
<evidence type="ECO:0000256" key="1">
    <source>
        <dbReference type="SAM" id="Phobius"/>
    </source>
</evidence>
<comment type="caution">
    <text evidence="2">The sequence shown here is derived from an EMBL/GenBank/DDBJ whole genome shotgun (WGS) entry which is preliminary data.</text>
</comment>
<keyword evidence="1" id="KW-0472">Membrane</keyword>
<proteinExistence type="predicted"/>
<protein>
    <recommendedName>
        <fullName evidence="4">FUSC family protein</fullName>
    </recommendedName>
</protein>
<evidence type="ECO:0008006" key="4">
    <source>
        <dbReference type="Google" id="ProtNLM"/>
    </source>
</evidence>
<dbReference type="EMBL" id="BAAAGF010000006">
    <property type="protein sequence ID" value="GAA0750169.1"/>
    <property type="molecule type" value="Genomic_DNA"/>
</dbReference>
<evidence type="ECO:0000313" key="3">
    <source>
        <dbReference type="Proteomes" id="UP001500736"/>
    </source>
</evidence>
<dbReference type="RefSeq" id="WP_343799678.1">
    <property type="nucleotide sequence ID" value="NZ_BAAAGF010000006.1"/>
</dbReference>
<organism evidence="2 3">
    <name type="scientific">Gaetbulibacter jejuensis</name>
    <dbReference type="NCBI Taxonomy" id="584607"/>
    <lineage>
        <taxon>Bacteria</taxon>
        <taxon>Pseudomonadati</taxon>
        <taxon>Bacteroidota</taxon>
        <taxon>Flavobacteriia</taxon>
        <taxon>Flavobacteriales</taxon>
        <taxon>Flavobacteriaceae</taxon>
        <taxon>Gaetbulibacter</taxon>
    </lineage>
</organism>
<sequence length="124" mass="13868">MRKFLVILGFIAAILAVVLAVTPLSNIALIPAIVAFILGLAIFYLSKKQNQSKKVVQYIFIFTIVSIGITTYKSVFNEVEVGDTEELQERADESVEDSKEILEDLDIEEIDDIDMEELDGLEID</sequence>
<evidence type="ECO:0000313" key="2">
    <source>
        <dbReference type="EMBL" id="GAA0750169.1"/>
    </source>
</evidence>
<name>A0ABP3V8S1_9FLAO</name>
<keyword evidence="1" id="KW-0812">Transmembrane</keyword>
<feature type="transmembrane region" description="Helical" evidence="1">
    <location>
        <begin position="30"/>
        <end position="46"/>
    </location>
</feature>
<feature type="transmembrane region" description="Helical" evidence="1">
    <location>
        <begin position="58"/>
        <end position="76"/>
    </location>
</feature>
<gene>
    <name evidence="2" type="ORF">GCM10009431_30470</name>
</gene>
<reference evidence="3" key="1">
    <citation type="journal article" date="2019" name="Int. J. Syst. Evol. Microbiol.">
        <title>The Global Catalogue of Microorganisms (GCM) 10K type strain sequencing project: providing services to taxonomists for standard genome sequencing and annotation.</title>
        <authorList>
            <consortium name="The Broad Institute Genomics Platform"/>
            <consortium name="The Broad Institute Genome Sequencing Center for Infectious Disease"/>
            <person name="Wu L."/>
            <person name="Ma J."/>
        </authorList>
    </citation>
    <scope>NUCLEOTIDE SEQUENCE [LARGE SCALE GENOMIC DNA]</scope>
    <source>
        <strain evidence="3">JCM 15976</strain>
    </source>
</reference>
<dbReference type="Proteomes" id="UP001500736">
    <property type="component" value="Unassembled WGS sequence"/>
</dbReference>